<sequence>MFTSVSQAVTARVKAVDGDIGPVEDLLFDDRRWVIRYLVVDAGTWLAERDVLISPYSIKQPLRRDRVIDIALTRRLVRTSPALDIGQPLSRQQEDEFQRHYHYPAYWDGGGLWALGATPYPSVAPLPNADRGAGGAYPADMQLRSSGQMDGFEVQAVDQRIGEVADLIFDDESWAIRYLVVHTHSWWPGGRKVLVGLPWVDRIDWAAQQIHVTLTREQVKCSPVYQDAASIHRDCEVVLHANCQRPGCWA</sequence>
<gene>
    <name evidence="2" type="ORF">J2X16_001587</name>
</gene>
<protein>
    <recommendedName>
        <fullName evidence="1">PRC-barrel domain-containing protein</fullName>
    </recommendedName>
</protein>
<organism evidence="2 3">
    <name type="scientific">Pelomonas aquatica</name>
    <dbReference type="NCBI Taxonomy" id="431058"/>
    <lineage>
        <taxon>Bacteria</taxon>
        <taxon>Pseudomonadati</taxon>
        <taxon>Pseudomonadota</taxon>
        <taxon>Betaproteobacteria</taxon>
        <taxon>Burkholderiales</taxon>
        <taxon>Sphaerotilaceae</taxon>
        <taxon>Roseateles</taxon>
    </lineage>
</organism>
<dbReference type="Pfam" id="PF05239">
    <property type="entry name" value="PRC"/>
    <property type="match status" value="1"/>
</dbReference>
<keyword evidence="3" id="KW-1185">Reference proteome</keyword>
<dbReference type="RefSeq" id="WP_310343491.1">
    <property type="nucleotide sequence ID" value="NZ_JAVDXQ010000002.1"/>
</dbReference>
<proteinExistence type="predicted"/>
<dbReference type="Gene3D" id="3.90.50.10">
    <property type="entry name" value="Photosynthetic Reaction Center, subunit H, domain 2"/>
    <property type="match status" value="2"/>
</dbReference>
<comment type="caution">
    <text evidence="2">The sequence shown here is derived from an EMBL/GenBank/DDBJ whole genome shotgun (WGS) entry which is preliminary data.</text>
</comment>
<dbReference type="InterPro" id="IPR027275">
    <property type="entry name" value="PRC-brl_dom"/>
</dbReference>
<evidence type="ECO:0000313" key="3">
    <source>
        <dbReference type="Proteomes" id="UP001180536"/>
    </source>
</evidence>
<dbReference type="SUPFAM" id="SSF50346">
    <property type="entry name" value="PRC-barrel domain"/>
    <property type="match status" value="2"/>
</dbReference>
<dbReference type="Proteomes" id="UP001180536">
    <property type="component" value="Unassembled WGS sequence"/>
</dbReference>
<feature type="domain" description="PRC-barrel" evidence="1">
    <location>
        <begin position="150"/>
        <end position="217"/>
    </location>
</feature>
<name>A0ABU1Z6K9_9BURK</name>
<evidence type="ECO:0000313" key="2">
    <source>
        <dbReference type="EMBL" id="MDR7296248.1"/>
    </source>
</evidence>
<reference evidence="2 3" key="1">
    <citation type="submission" date="2023-07" db="EMBL/GenBank/DDBJ databases">
        <title>Sorghum-associated microbial communities from plants grown in Nebraska, USA.</title>
        <authorList>
            <person name="Schachtman D."/>
        </authorList>
    </citation>
    <scope>NUCLEOTIDE SEQUENCE [LARGE SCALE GENOMIC DNA]</scope>
    <source>
        <strain evidence="2 3">BE310</strain>
    </source>
</reference>
<dbReference type="InterPro" id="IPR014747">
    <property type="entry name" value="Bac_photo_RC_H_C"/>
</dbReference>
<accession>A0ABU1Z6K9</accession>
<dbReference type="InterPro" id="IPR011033">
    <property type="entry name" value="PRC_barrel-like_sf"/>
</dbReference>
<evidence type="ECO:0000259" key="1">
    <source>
        <dbReference type="Pfam" id="PF05239"/>
    </source>
</evidence>
<dbReference type="EMBL" id="JAVDXQ010000002">
    <property type="protein sequence ID" value="MDR7296248.1"/>
    <property type="molecule type" value="Genomic_DNA"/>
</dbReference>